<feature type="non-terminal residue" evidence="1">
    <location>
        <position position="1"/>
    </location>
</feature>
<dbReference type="AlphaFoldDB" id="W1XXP1"/>
<accession>W1XXP1</accession>
<proteinExistence type="predicted"/>
<organism evidence="1">
    <name type="scientific">human gut metagenome</name>
    <dbReference type="NCBI Taxonomy" id="408170"/>
    <lineage>
        <taxon>unclassified sequences</taxon>
        <taxon>metagenomes</taxon>
        <taxon>organismal metagenomes</taxon>
    </lineage>
</organism>
<evidence type="ECO:0000313" key="1">
    <source>
        <dbReference type="EMBL" id="ETJ35027.1"/>
    </source>
</evidence>
<reference evidence="1" key="1">
    <citation type="submission" date="2013-12" db="EMBL/GenBank/DDBJ databases">
        <title>A Varibaculum cambriense genome reconstructed from a premature infant gut community with otherwise low bacterial novelty that shifts toward anaerobic metabolism during the third week of life.</title>
        <authorList>
            <person name="Brown C.T."/>
            <person name="Sharon I."/>
            <person name="Thomas B.C."/>
            <person name="Castelle C.J."/>
            <person name="Morowitz M.J."/>
            <person name="Banfield J.F."/>
        </authorList>
    </citation>
    <scope>NUCLEOTIDE SEQUENCE</scope>
</reference>
<comment type="caution">
    <text evidence="1">The sequence shown here is derived from an EMBL/GenBank/DDBJ whole genome shotgun (WGS) entry which is preliminary data.</text>
</comment>
<protein>
    <submittedName>
        <fullName evidence="1">Uncharacterized protein</fullName>
    </submittedName>
</protein>
<gene>
    <name evidence="1" type="ORF">Q604_UNBC10567G0002</name>
</gene>
<dbReference type="EMBL" id="AZMM01010567">
    <property type="protein sequence ID" value="ETJ35027.1"/>
    <property type="molecule type" value="Genomic_DNA"/>
</dbReference>
<name>W1XXP1_9ZZZZ</name>
<sequence>FKDVSELENLLKQITKTAKKKKEQ</sequence>